<dbReference type="PROSITE" id="PS50125">
    <property type="entry name" value="GUANYLATE_CYCLASE_2"/>
    <property type="match status" value="1"/>
</dbReference>
<keyword evidence="3" id="KW-1185">Reference proteome</keyword>
<reference evidence="2 3" key="1">
    <citation type="submission" date="2020-08" db="EMBL/GenBank/DDBJ databases">
        <title>Sequencing the genomes of 1000 actinobacteria strains.</title>
        <authorList>
            <person name="Klenk H.-P."/>
        </authorList>
    </citation>
    <scope>NUCLEOTIDE SEQUENCE [LARGE SCALE GENOMIC DNA]</scope>
    <source>
        <strain evidence="2 3">DSM 43582</strain>
    </source>
</reference>
<evidence type="ECO:0000259" key="1">
    <source>
        <dbReference type="PROSITE" id="PS50125"/>
    </source>
</evidence>
<comment type="caution">
    <text evidence="2">The sequence shown here is derived from an EMBL/GenBank/DDBJ whole genome shotgun (WGS) entry which is preliminary data.</text>
</comment>
<dbReference type="CDD" id="cd07302">
    <property type="entry name" value="CHD"/>
    <property type="match status" value="1"/>
</dbReference>
<dbReference type="EC" id="4.6.1.1" evidence="2"/>
<accession>A0A7W9PGY6</accession>
<feature type="domain" description="Guanylate cyclase" evidence="1">
    <location>
        <begin position="162"/>
        <end position="271"/>
    </location>
</feature>
<name>A0A7W9PGY6_9NOCA</name>
<dbReference type="AlphaFoldDB" id="A0A7W9PGY6"/>
<dbReference type="Proteomes" id="UP000540412">
    <property type="component" value="Unassembled WGS sequence"/>
</dbReference>
<dbReference type="EMBL" id="JACHIT010000002">
    <property type="protein sequence ID" value="MBB5915428.1"/>
    <property type="molecule type" value="Genomic_DNA"/>
</dbReference>
<dbReference type="Gene3D" id="3.30.70.1230">
    <property type="entry name" value="Nucleotide cyclase"/>
    <property type="match status" value="1"/>
</dbReference>
<dbReference type="InterPro" id="IPR001054">
    <property type="entry name" value="A/G_cyclase"/>
</dbReference>
<dbReference type="GO" id="GO:0004016">
    <property type="term" value="F:adenylate cyclase activity"/>
    <property type="evidence" value="ECO:0007669"/>
    <property type="project" value="UniProtKB-EC"/>
</dbReference>
<evidence type="ECO:0000313" key="3">
    <source>
        <dbReference type="Proteomes" id="UP000540412"/>
    </source>
</evidence>
<keyword evidence="2" id="KW-0456">Lyase</keyword>
<evidence type="ECO:0000313" key="2">
    <source>
        <dbReference type="EMBL" id="MBB5915428.1"/>
    </source>
</evidence>
<dbReference type="GO" id="GO:0035556">
    <property type="term" value="P:intracellular signal transduction"/>
    <property type="evidence" value="ECO:0007669"/>
    <property type="project" value="InterPro"/>
</dbReference>
<dbReference type="InterPro" id="IPR029787">
    <property type="entry name" value="Nucleotide_cyclase"/>
</dbReference>
<protein>
    <submittedName>
        <fullName evidence="2">Adenylate cyclase</fullName>
        <ecNumber evidence="2">4.6.1.1</ecNumber>
    </submittedName>
</protein>
<dbReference type="RefSeq" id="WP_051163136.1">
    <property type="nucleotide sequence ID" value="NZ_JACHIT010000002.1"/>
</dbReference>
<organism evidence="2 3">
    <name type="scientific">Nocardia transvalensis</name>
    <dbReference type="NCBI Taxonomy" id="37333"/>
    <lineage>
        <taxon>Bacteria</taxon>
        <taxon>Bacillati</taxon>
        <taxon>Actinomycetota</taxon>
        <taxon>Actinomycetes</taxon>
        <taxon>Mycobacteriales</taxon>
        <taxon>Nocardiaceae</taxon>
        <taxon>Nocardia</taxon>
    </lineage>
</organism>
<proteinExistence type="predicted"/>
<dbReference type="SUPFAM" id="SSF55073">
    <property type="entry name" value="Nucleotide cyclase"/>
    <property type="match status" value="1"/>
</dbReference>
<sequence>MSAPRDGVDGPPLLPGFGEPLRYTAGEAASAVGIPLAQARQYWRALGYPPIDEEAVAFGASDVQLLRTISGYVSEGVMAEADTLRLTRVLTRAIAHLAHLQVEILASQQARARAGGIDVVHQMMQRMPEVQRVLGQIWVRQLSGAIRGFEESAEPGPDTSVAVGFADIVDFTELSRARGDSELTRIVGRFEFRSTQVIFESGGNVVKMLGDEVLFTADDPAAVAEIGTRLIAQFAGDADIPGLRVGVAWGPVVRYLGDIFGNTVNLASRLTTLAEPGTVLAAPAVARELAAHPGFRLTPLPDTEIRGIGTVRPALVDRN</sequence>
<dbReference type="GO" id="GO:0009190">
    <property type="term" value="P:cyclic nucleotide biosynthetic process"/>
    <property type="evidence" value="ECO:0007669"/>
    <property type="project" value="InterPro"/>
</dbReference>
<dbReference type="Pfam" id="PF00211">
    <property type="entry name" value="Guanylate_cyc"/>
    <property type="match status" value="1"/>
</dbReference>
<dbReference type="SMART" id="SM00044">
    <property type="entry name" value="CYCc"/>
    <property type="match status" value="1"/>
</dbReference>
<gene>
    <name evidence="2" type="ORF">BJY24_004340</name>
</gene>